<evidence type="ECO:0000256" key="1">
    <source>
        <dbReference type="ARBA" id="ARBA00021390"/>
    </source>
</evidence>
<dbReference type="PANTHER" id="PTHR30363:SF4">
    <property type="entry name" value="GLYCEROL-3-PHOSPHATE REGULON REPRESSOR"/>
    <property type="match status" value="1"/>
</dbReference>
<reference evidence="8 9" key="1">
    <citation type="submission" date="2021-01" db="EMBL/GenBank/DDBJ databases">
        <title>WGS of actinomycetes isolated from Thailand.</title>
        <authorList>
            <person name="Thawai C."/>
        </authorList>
    </citation>
    <scope>NUCLEOTIDE SEQUENCE [LARGE SCALE GENOMIC DNA]</scope>
    <source>
        <strain evidence="8 9">CA1R205</strain>
    </source>
</reference>
<keyword evidence="9" id="KW-1185">Reference proteome</keyword>
<keyword evidence="2" id="KW-0678">Repressor</keyword>
<dbReference type="Proteomes" id="UP000634229">
    <property type="component" value="Unassembled WGS sequence"/>
</dbReference>
<evidence type="ECO:0000256" key="5">
    <source>
        <dbReference type="ARBA" id="ARBA00024937"/>
    </source>
</evidence>
<evidence type="ECO:0000256" key="6">
    <source>
        <dbReference type="SAM" id="MobiDB-lite"/>
    </source>
</evidence>
<feature type="compositionally biased region" description="Basic and acidic residues" evidence="6">
    <location>
        <begin position="8"/>
        <end position="18"/>
    </location>
</feature>
<dbReference type="EMBL" id="JAERRF010000007">
    <property type="protein sequence ID" value="MBL1097732.1"/>
    <property type="molecule type" value="Genomic_DNA"/>
</dbReference>
<dbReference type="InterPro" id="IPR036388">
    <property type="entry name" value="WH-like_DNA-bd_sf"/>
</dbReference>
<feature type="region of interest" description="Disordered" evidence="6">
    <location>
        <begin position="1"/>
        <end position="29"/>
    </location>
</feature>
<dbReference type="SMART" id="SM01134">
    <property type="entry name" value="DeoRC"/>
    <property type="match status" value="1"/>
</dbReference>
<dbReference type="Gene3D" id="3.40.50.1360">
    <property type="match status" value="1"/>
</dbReference>
<evidence type="ECO:0000256" key="3">
    <source>
        <dbReference type="ARBA" id="ARBA00023015"/>
    </source>
</evidence>
<dbReference type="Pfam" id="PF00455">
    <property type="entry name" value="DeoRC"/>
    <property type="match status" value="1"/>
</dbReference>
<dbReference type="PRINTS" id="PR00037">
    <property type="entry name" value="HTHLACR"/>
</dbReference>
<dbReference type="InterPro" id="IPR014036">
    <property type="entry name" value="DeoR-like_C"/>
</dbReference>
<comment type="function">
    <text evidence="5">Repressor of the lactose catabolism operon. Galactose-6-phosphate is the inducer.</text>
</comment>
<dbReference type="PROSITE" id="PS51000">
    <property type="entry name" value="HTH_DEOR_2"/>
    <property type="match status" value="1"/>
</dbReference>
<dbReference type="Gene3D" id="1.10.10.10">
    <property type="entry name" value="Winged helix-like DNA-binding domain superfamily/Winged helix DNA-binding domain"/>
    <property type="match status" value="1"/>
</dbReference>
<dbReference type="InterPro" id="IPR050313">
    <property type="entry name" value="Carb_Metab_HTH_regulators"/>
</dbReference>
<keyword evidence="3" id="KW-0805">Transcription regulation</keyword>
<comment type="caution">
    <text evidence="8">The sequence shown here is derived from an EMBL/GenBank/DDBJ whole genome shotgun (WGS) entry which is preliminary data.</text>
</comment>
<dbReference type="SMART" id="SM00420">
    <property type="entry name" value="HTH_DEOR"/>
    <property type="match status" value="1"/>
</dbReference>
<dbReference type="SUPFAM" id="SSF100950">
    <property type="entry name" value="NagB/RpiA/CoA transferase-like"/>
    <property type="match status" value="1"/>
</dbReference>
<evidence type="ECO:0000259" key="7">
    <source>
        <dbReference type="PROSITE" id="PS51000"/>
    </source>
</evidence>
<name>A0ABS1NCP8_9ACTN</name>
<dbReference type="PANTHER" id="PTHR30363">
    <property type="entry name" value="HTH-TYPE TRANSCRIPTIONAL REGULATOR SRLR-RELATED"/>
    <property type="match status" value="1"/>
</dbReference>
<protein>
    <recommendedName>
        <fullName evidence="1">Lactose phosphotransferase system repressor</fullName>
    </recommendedName>
</protein>
<gene>
    <name evidence="8" type="ORF">JK363_13825</name>
</gene>
<accession>A0ABS1NCP8</accession>
<evidence type="ECO:0000256" key="2">
    <source>
        <dbReference type="ARBA" id="ARBA00022491"/>
    </source>
</evidence>
<evidence type="ECO:0000313" key="8">
    <source>
        <dbReference type="EMBL" id="MBL1097732.1"/>
    </source>
</evidence>
<dbReference type="InterPro" id="IPR037171">
    <property type="entry name" value="NagB/RpiA_transferase-like"/>
</dbReference>
<proteinExistence type="predicted"/>
<dbReference type="RefSeq" id="WP_201875160.1">
    <property type="nucleotide sequence ID" value="NZ_JAERRF010000007.1"/>
</dbReference>
<dbReference type="InterPro" id="IPR001034">
    <property type="entry name" value="DeoR_HTH"/>
</dbReference>
<organism evidence="8 9">
    <name type="scientific">Streptomyces coffeae</name>
    <dbReference type="NCBI Taxonomy" id="621382"/>
    <lineage>
        <taxon>Bacteria</taxon>
        <taxon>Bacillati</taxon>
        <taxon>Actinomycetota</taxon>
        <taxon>Actinomycetes</taxon>
        <taxon>Kitasatosporales</taxon>
        <taxon>Streptomycetaceae</taxon>
        <taxon>Streptomyces</taxon>
    </lineage>
</organism>
<evidence type="ECO:0000256" key="4">
    <source>
        <dbReference type="ARBA" id="ARBA00023163"/>
    </source>
</evidence>
<dbReference type="Pfam" id="PF08220">
    <property type="entry name" value="HTH_DeoR"/>
    <property type="match status" value="1"/>
</dbReference>
<dbReference type="InterPro" id="IPR036390">
    <property type="entry name" value="WH_DNA-bd_sf"/>
</dbReference>
<sequence>MTDTSGAPDRRGDGDRAPSKLSPKGRREKIADQVFQQGQVSIEDLVQDLAVSQMTVYRDLDILERQGFLRKVRGGATAAPSALFESNLRWRSSTMLEEKQAICEAALEEVEPGQAIIVDDSSTVLPFITELPSRGSFTVISNSLQVINKLADEPEVQVIALGGVYQASFNAFVGMFTADMARSLRADVAYISVSAVDSGHCYHQSQEEALVKRALLAAARRKVLLVDHTKFGRQALYQLGPLSDFDLVISDRKLPKDEQDALHAMGVRLQLAPAESSE</sequence>
<feature type="domain" description="HTH deoR-type" evidence="7">
    <location>
        <begin position="23"/>
        <end position="78"/>
    </location>
</feature>
<dbReference type="SUPFAM" id="SSF46785">
    <property type="entry name" value="Winged helix' DNA-binding domain"/>
    <property type="match status" value="1"/>
</dbReference>
<keyword evidence="4" id="KW-0804">Transcription</keyword>
<evidence type="ECO:0000313" key="9">
    <source>
        <dbReference type="Proteomes" id="UP000634229"/>
    </source>
</evidence>